<dbReference type="InterPro" id="IPR045078">
    <property type="entry name" value="TST/MPST-like"/>
</dbReference>
<evidence type="ECO:0000256" key="2">
    <source>
        <dbReference type="ARBA" id="ARBA00022737"/>
    </source>
</evidence>
<keyword evidence="2" id="KW-0677">Repeat</keyword>
<evidence type="ECO:0000259" key="3">
    <source>
        <dbReference type="PROSITE" id="PS50206"/>
    </source>
</evidence>
<reference evidence="4" key="1">
    <citation type="journal article" date="2023" name="G3 (Bethesda)">
        <title>A reference genome for the long-term kleptoplast-retaining sea slug Elysia crispata morphotype clarki.</title>
        <authorList>
            <person name="Eastman K.E."/>
            <person name="Pendleton A.L."/>
            <person name="Shaikh M.A."/>
            <person name="Suttiyut T."/>
            <person name="Ogas R."/>
            <person name="Tomko P."/>
            <person name="Gavelis G."/>
            <person name="Widhalm J.R."/>
            <person name="Wisecaver J.H."/>
        </authorList>
    </citation>
    <scope>NUCLEOTIDE SEQUENCE</scope>
    <source>
        <strain evidence="4">ECLA1</strain>
    </source>
</reference>
<comment type="caution">
    <text evidence="4">The sequence shown here is derived from an EMBL/GenBank/DDBJ whole genome shotgun (WGS) entry which is preliminary data.</text>
</comment>
<name>A0AAE1E469_9GAST</name>
<dbReference type="Gene3D" id="3.40.250.10">
    <property type="entry name" value="Rhodanese-like domain"/>
    <property type="match status" value="2"/>
</dbReference>
<dbReference type="CDD" id="cd01449">
    <property type="entry name" value="TST_Repeat_2"/>
    <property type="match status" value="1"/>
</dbReference>
<dbReference type="PANTHER" id="PTHR11364">
    <property type="entry name" value="THIOSULFATE SULFERTANSFERASE"/>
    <property type="match status" value="1"/>
</dbReference>
<dbReference type="SUPFAM" id="SSF52821">
    <property type="entry name" value="Rhodanese/Cell cycle control phosphatase"/>
    <property type="match status" value="2"/>
</dbReference>
<dbReference type="GO" id="GO:0005739">
    <property type="term" value="C:mitochondrion"/>
    <property type="evidence" value="ECO:0007669"/>
    <property type="project" value="TreeGrafter"/>
</dbReference>
<keyword evidence="1" id="KW-0808">Transferase</keyword>
<proteinExistence type="predicted"/>
<feature type="domain" description="Rhodanese" evidence="3">
    <location>
        <begin position="177"/>
        <end position="280"/>
    </location>
</feature>
<dbReference type="InterPro" id="IPR001307">
    <property type="entry name" value="Thiosulphate_STrfase_CS"/>
</dbReference>
<evidence type="ECO:0000313" key="5">
    <source>
        <dbReference type="Proteomes" id="UP001283361"/>
    </source>
</evidence>
<organism evidence="4 5">
    <name type="scientific">Elysia crispata</name>
    <name type="common">lettuce slug</name>
    <dbReference type="NCBI Taxonomy" id="231223"/>
    <lineage>
        <taxon>Eukaryota</taxon>
        <taxon>Metazoa</taxon>
        <taxon>Spiralia</taxon>
        <taxon>Lophotrochozoa</taxon>
        <taxon>Mollusca</taxon>
        <taxon>Gastropoda</taxon>
        <taxon>Heterobranchia</taxon>
        <taxon>Euthyneura</taxon>
        <taxon>Panpulmonata</taxon>
        <taxon>Sacoglossa</taxon>
        <taxon>Placobranchoidea</taxon>
        <taxon>Plakobranchidae</taxon>
        <taxon>Elysia</taxon>
    </lineage>
</organism>
<dbReference type="PROSITE" id="PS00380">
    <property type="entry name" value="RHODANESE_1"/>
    <property type="match status" value="1"/>
</dbReference>
<dbReference type="InterPro" id="IPR036873">
    <property type="entry name" value="Rhodanese-like_dom_sf"/>
</dbReference>
<dbReference type="EMBL" id="JAWDGP010001311">
    <property type="protein sequence ID" value="KAK3792915.1"/>
    <property type="molecule type" value="Genomic_DNA"/>
</dbReference>
<dbReference type="PROSITE" id="PS50206">
    <property type="entry name" value="RHODANESE_3"/>
    <property type="match status" value="2"/>
</dbReference>
<gene>
    <name evidence="4" type="ORF">RRG08_033765</name>
</gene>
<sequence length="285" mass="31695">MTISKVSTLVSSSWLRHQIQSISRSANVSSHLRVLDTSWMPGDKSDSYREYYQQGHIPTALFFDLAKMSHAEKDSAIAFPIPDSNAFQDYVEDLGISNHTHIVAYDRFNSRTSFRTWFLFRLFGHNQVSVLDGGLRKWISDGNHITTEENDVEPGEFDVNFQPHLLKDYKTMVENVKTNAAQVLDARGAKGYHKGHIPGAKSIPYDSLFNEDGTMQTPVQLKKLFDDAGVDLTSEITSSCLQGLTACGLMAAAHILGKENVPLYNGSFAEWAALSNPDMISQTAS</sequence>
<dbReference type="Pfam" id="PF00581">
    <property type="entry name" value="Rhodanese"/>
    <property type="match status" value="2"/>
</dbReference>
<evidence type="ECO:0000256" key="1">
    <source>
        <dbReference type="ARBA" id="ARBA00022679"/>
    </source>
</evidence>
<dbReference type="AlphaFoldDB" id="A0AAE1E469"/>
<accession>A0AAE1E469</accession>
<protein>
    <recommendedName>
        <fullName evidence="3">Rhodanese domain-containing protein</fullName>
    </recommendedName>
</protein>
<dbReference type="CDD" id="cd01448">
    <property type="entry name" value="TST_Repeat_1"/>
    <property type="match status" value="1"/>
</dbReference>
<dbReference type="GO" id="GO:0004792">
    <property type="term" value="F:thiosulfate-cyanide sulfurtransferase activity"/>
    <property type="evidence" value="ECO:0007669"/>
    <property type="project" value="InterPro"/>
</dbReference>
<evidence type="ECO:0000313" key="4">
    <source>
        <dbReference type="EMBL" id="KAK3792915.1"/>
    </source>
</evidence>
<dbReference type="PANTHER" id="PTHR11364:SF27">
    <property type="entry name" value="SULFURTRANSFERASE"/>
    <property type="match status" value="1"/>
</dbReference>
<dbReference type="SMART" id="SM00450">
    <property type="entry name" value="RHOD"/>
    <property type="match status" value="2"/>
</dbReference>
<keyword evidence="5" id="KW-1185">Reference proteome</keyword>
<dbReference type="InterPro" id="IPR001763">
    <property type="entry name" value="Rhodanese-like_dom"/>
</dbReference>
<dbReference type="Proteomes" id="UP001283361">
    <property type="component" value="Unassembled WGS sequence"/>
</dbReference>
<feature type="domain" description="Rhodanese" evidence="3">
    <location>
        <begin position="28"/>
        <end position="147"/>
    </location>
</feature>